<feature type="compositionally biased region" description="Basic and acidic residues" evidence="1">
    <location>
        <begin position="1"/>
        <end position="15"/>
    </location>
</feature>
<feature type="region of interest" description="Disordered" evidence="1">
    <location>
        <begin position="320"/>
        <end position="339"/>
    </location>
</feature>
<feature type="region of interest" description="Disordered" evidence="1">
    <location>
        <begin position="1"/>
        <end position="36"/>
    </location>
</feature>
<feature type="compositionally biased region" description="Low complexity" evidence="1">
    <location>
        <begin position="16"/>
        <end position="36"/>
    </location>
</feature>
<reference evidence="2 3" key="1">
    <citation type="journal article" date="2019" name="Sci. Rep.">
        <title>Nanopore sequencing improves the draft genome of the human pathogenic amoeba Naegleria fowleri.</title>
        <authorList>
            <person name="Liechti N."/>
            <person name="Schurch N."/>
            <person name="Bruggmann R."/>
            <person name="Wittwer M."/>
        </authorList>
    </citation>
    <scope>NUCLEOTIDE SEQUENCE [LARGE SCALE GENOMIC DNA]</scope>
    <source>
        <strain evidence="2 3">ATCC 30894</strain>
    </source>
</reference>
<name>A0A6A5BHE5_NAEFO</name>
<dbReference type="OrthoDB" id="10358993at2759"/>
<dbReference type="GeneID" id="68111164"/>
<feature type="compositionally biased region" description="Polar residues" evidence="1">
    <location>
        <begin position="144"/>
        <end position="155"/>
    </location>
</feature>
<comment type="caution">
    <text evidence="2">The sequence shown here is derived from an EMBL/GenBank/DDBJ whole genome shotgun (WGS) entry which is preliminary data.</text>
</comment>
<evidence type="ECO:0000256" key="1">
    <source>
        <dbReference type="SAM" id="MobiDB-lite"/>
    </source>
</evidence>
<dbReference type="VEuPathDB" id="AmoebaDB:NF0047020"/>
<feature type="region of interest" description="Disordered" evidence="1">
    <location>
        <begin position="1601"/>
        <end position="1630"/>
    </location>
</feature>
<dbReference type="EMBL" id="VFQX01000035">
    <property type="protein sequence ID" value="KAF0977293.1"/>
    <property type="molecule type" value="Genomic_DNA"/>
</dbReference>
<proteinExistence type="predicted"/>
<evidence type="ECO:0000313" key="3">
    <source>
        <dbReference type="Proteomes" id="UP000444721"/>
    </source>
</evidence>
<accession>A0A6A5BHE5</accession>
<gene>
    <name evidence="2" type="ORF">FDP41_003946</name>
</gene>
<dbReference type="VEuPathDB" id="AmoebaDB:NF0047010"/>
<dbReference type="Proteomes" id="UP000444721">
    <property type="component" value="Unassembled WGS sequence"/>
</dbReference>
<dbReference type="VEuPathDB" id="AmoebaDB:FDP41_003946"/>
<feature type="region of interest" description="Disordered" evidence="1">
    <location>
        <begin position="1336"/>
        <end position="1356"/>
    </location>
</feature>
<protein>
    <submittedName>
        <fullName evidence="2">Uncharacterized protein</fullName>
    </submittedName>
</protein>
<sequence>MQHGEEIVHPRDHHNGTTTLINNNNRNNMNAPTNYTDENTRIIHHDENYHPVLDKVEESDHEGSHASEKSWTGEDDELFDQLILDLSNSLQENHDVNGEDGFEHTSVKKLRETLNQQFIAELKGTENPASEVKTEEIDDENITEHGSVQFKNSTTQDDKLTYQDNIEQQSTRESAESNAPKESFREWLEMNRKVIDLERECESLEILELFVQHKEREFLKKIISHSNQDSTIVDKLFFRDAKRKPTSKECVNHSKNDINDDANSCKKELQKNQNYRIKAKSETFTKYVLISAANYFLPISSIHKNAKNEMISSLSNESHLITGDTSSSDEEDNIRKIPKHTQKRSIITFNTTSSTSAPTVQRTTNVNVYPTNQFLDKYHEGVDYYDTFKDVIVGGDLENGGPVKAVALISEQNLQKRVETLFGIDMSEESWIHFKNYIRKLVLDHNNEDIITTSGKNITHLTEKETEYLKTIYPLNNSDHSTQEAIKWNKPPEDSSNRRKNTNNSSRIRSYIANIRALKLLYGVSGYGESLLSDSFPPLYSPENFSIIFSTNSTDEEKKTAIENEIRNLEIRQVNSSSKEEFEWIQGIIKKLREKYANIASNILSKPLELSEEHWKELDELVDEMDRKIQIFNTKYEESSIIEIPSDQFSKPKIDIKEDTISTVVPLENTYTNQTTSPTSWKTPLSTSNALSVDSRDLAKAEMEEIRSLIAEKGFSIEMPSQSTESMSFKKIEQLTKRDTEWRNIDDFTTLPFTNEQHVFGSKIYPIKEMAQMLNKFKNGVYNSVKGFKIFGVSPSDSSNKYDWDVGTRLNADRKALVSPYGINLEAFYNFIFQKTHLSTKHALTETKKIASFFFTDPLNVDEEKQQSLSKLGLKIRNMYHAVMKSDSSIGNMILNAMNHSRLRSYYMSDSEKKKWIENADKVQSENEQMNKLVQEGIQKEVQQSYDTGSTYYLQNTFQIDNKIWEPVDLVHFAVGTDVFKIVETLKRDAMQEAFQQLKNLGINIPHNCTVEDFISLRTSNTATDAQNSFLLPRIHEIIQERFDKLSLLHLESSVLQIESDLSSKSLSGLEPTDSEKKNLTLLKEKLEIERERLKNIPDTASTITPLEQARLEKLGIYQQSLKAITVKSTKEQLDREKELLLEREFRILDQLLDQMNREQRRELLSIRSKDNSALASLQKHQEAIKNYARLRSYYNQIARKDSTLREWQSLTLKEKVAFEKEFKKQAKGEYEDIVQSVTRMMQSSQFAETFSFVASGLAKMIADKKKQNTELEKVLLASLDNERQILESFTKDFIKKNGIDQRYRAKQLAKFRKLDPSEKRLREVYNYDNYDSSIVSQPLSNSPTQNTPKTKVGESSQTIHELKLVEELISNEFTQEEVQSLVSHHNEIQHSTKRERINLLSKFSSKSTDNLLVIQDTEQDPIFSILNMKPSEYLTLAQQELYRKLFHTQFSSRLTQWRSNTEKSIELSVSPHFLKSDHPLAVKNSIINDYDGFVSKSLPYSMNDKNEQLASPLFSSTSTTINLQEPIFPEIKWNGSYKDLQLVYLKLQLERSHRPHYTRSILEFHNANTPERFLQRSFWKGVWMLPESLSNFIHTSQPHPILKLLPPPPPKKVEKKPPPQIKPSEPPPVITPIIPTLPVPTIQTPPPPVTPTMIPPQMPSIPRMVVPVQRVPPPPPTPPLIQPPTQPSVIPQRQAVTVSQNPIYPRYLLNDLNRRLFQ</sequence>
<dbReference type="VEuPathDB" id="AmoebaDB:NfTy_063130"/>
<dbReference type="OMA" id="PIYPRYL"/>
<feature type="compositionally biased region" description="Pro residues" evidence="1">
    <location>
        <begin position="1619"/>
        <end position="1630"/>
    </location>
</feature>
<feature type="region of interest" description="Disordered" evidence="1">
    <location>
        <begin position="122"/>
        <end position="161"/>
    </location>
</feature>
<dbReference type="RefSeq" id="XP_044562006.1">
    <property type="nucleotide sequence ID" value="XM_044707306.1"/>
</dbReference>
<evidence type="ECO:0000313" key="2">
    <source>
        <dbReference type="EMBL" id="KAF0977293.1"/>
    </source>
</evidence>
<keyword evidence="3" id="KW-1185">Reference proteome</keyword>
<organism evidence="2 3">
    <name type="scientific">Naegleria fowleri</name>
    <name type="common">Brain eating amoeba</name>
    <dbReference type="NCBI Taxonomy" id="5763"/>
    <lineage>
        <taxon>Eukaryota</taxon>
        <taxon>Discoba</taxon>
        <taxon>Heterolobosea</taxon>
        <taxon>Tetramitia</taxon>
        <taxon>Eutetramitia</taxon>
        <taxon>Vahlkampfiidae</taxon>
        <taxon>Naegleria</taxon>
    </lineage>
</organism>